<feature type="chain" id="PRO_5009192226" evidence="2">
    <location>
        <begin position="24"/>
        <end position="388"/>
    </location>
</feature>
<evidence type="ECO:0000256" key="2">
    <source>
        <dbReference type="SAM" id="SignalP"/>
    </source>
</evidence>
<dbReference type="SUPFAM" id="SSF101898">
    <property type="entry name" value="NHL repeat"/>
    <property type="match status" value="1"/>
</dbReference>
<dbReference type="KEGG" id="fcy:FRACYDRAFT_271577"/>
<feature type="compositionally biased region" description="Low complexity" evidence="1">
    <location>
        <begin position="354"/>
        <end position="364"/>
    </location>
</feature>
<evidence type="ECO:0000256" key="1">
    <source>
        <dbReference type="SAM" id="MobiDB-lite"/>
    </source>
</evidence>
<reference evidence="3 4" key="1">
    <citation type="submission" date="2016-09" db="EMBL/GenBank/DDBJ databases">
        <title>Extensive genetic diversity and differential bi-allelic expression allows diatom success in the polar Southern Ocean.</title>
        <authorList>
            <consortium name="DOE Joint Genome Institute"/>
            <person name="Mock T."/>
            <person name="Otillar R.P."/>
            <person name="Strauss J."/>
            <person name="Dupont C."/>
            <person name="Frickenhaus S."/>
            <person name="Maumus F."/>
            <person name="Mcmullan M."/>
            <person name="Sanges R."/>
            <person name="Schmutz J."/>
            <person name="Toseland A."/>
            <person name="Valas R."/>
            <person name="Veluchamy A."/>
            <person name="Ward B.J."/>
            <person name="Allen A."/>
            <person name="Barry K."/>
            <person name="Falciatore A."/>
            <person name="Ferrante M."/>
            <person name="Fortunato A.E."/>
            <person name="Gloeckner G."/>
            <person name="Gruber A."/>
            <person name="Hipkin R."/>
            <person name="Janech M."/>
            <person name="Kroth P."/>
            <person name="Leese F."/>
            <person name="Lindquist E."/>
            <person name="Lyon B.R."/>
            <person name="Martin J."/>
            <person name="Mayer C."/>
            <person name="Parker M."/>
            <person name="Quesneville H."/>
            <person name="Raymond J."/>
            <person name="Uhlig C."/>
            <person name="Valentin K.U."/>
            <person name="Worden A.Z."/>
            <person name="Armbrust E.V."/>
            <person name="Bowler C."/>
            <person name="Green B."/>
            <person name="Moulton V."/>
            <person name="Van Oosterhout C."/>
            <person name="Grigoriev I."/>
        </authorList>
    </citation>
    <scope>NUCLEOTIDE SEQUENCE [LARGE SCALE GENOMIC DNA]</scope>
    <source>
        <strain evidence="3 4">CCMP1102</strain>
    </source>
</reference>
<feature type="region of interest" description="Disordered" evidence="1">
    <location>
        <begin position="305"/>
        <end position="388"/>
    </location>
</feature>
<proteinExistence type="predicted"/>
<protein>
    <submittedName>
        <fullName evidence="3">Uncharacterized protein</fullName>
    </submittedName>
</protein>
<name>A0A1E7ETL4_9STRA</name>
<feature type="region of interest" description="Disordered" evidence="1">
    <location>
        <begin position="167"/>
        <end position="206"/>
    </location>
</feature>
<feature type="compositionally biased region" description="Low complexity" evidence="1">
    <location>
        <begin position="167"/>
        <end position="189"/>
    </location>
</feature>
<feature type="compositionally biased region" description="Basic and acidic residues" evidence="1">
    <location>
        <begin position="312"/>
        <end position="327"/>
    </location>
</feature>
<feature type="signal peptide" evidence="2">
    <location>
        <begin position="1"/>
        <end position="23"/>
    </location>
</feature>
<evidence type="ECO:0000313" key="4">
    <source>
        <dbReference type="Proteomes" id="UP000095751"/>
    </source>
</evidence>
<dbReference type="Proteomes" id="UP000095751">
    <property type="component" value="Unassembled WGS sequence"/>
</dbReference>
<evidence type="ECO:0000313" key="3">
    <source>
        <dbReference type="EMBL" id="OEU09186.1"/>
    </source>
</evidence>
<feature type="region of interest" description="Disordered" evidence="1">
    <location>
        <begin position="73"/>
        <end position="107"/>
    </location>
</feature>
<dbReference type="AlphaFoldDB" id="A0A1E7ETL4"/>
<accession>A0A1E7ETL4</accession>
<organism evidence="3 4">
    <name type="scientific">Fragilariopsis cylindrus CCMP1102</name>
    <dbReference type="NCBI Taxonomy" id="635003"/>
    <lineage>
        <taxon>Eukaryota</taxon>
        <taxon>Sar</taxon>
        <taxon>Stramenopiles</taxon>
        <taxon>Ochrophyta</taxon>
        <taxon>Bacillariophyta</taxon>
        <taxon>Bacillariophyceae</taxon>
        <taxon>Bacillariophycidae</taxon>
        <taxon>Bacillariales</taxon>
        <taxon>Bacillariaceae</taxon>
        <taxon>Fragilariopsis</taxon>
    </lineage>
</organism>
<feature type="compositionally biased region" description="Polar residues" evidence="1">
    <location>
        <begin position="333"/>
        <end position="343"/>
    </location>
</feature>
<feature type="compositionally biased region" description="Polar residues" evidence="1">
    <location>
        <begin position="191"/>
        <end position="200"/>
    </location>
</feature>
<gene>
    <name evidence="3" type="ORF">FRACYDRAFT_271577</name>
</gene>
<dbReference type="EMBL" id="KV784377">
    <property type="protein sequence ID" value="OEU09186.1"/>
    <property type="molecule type" value="Genomic_DNA"/>
</dbReference>
<dbReference type="InParanoid" id="A0A1E7ETL4"/>
<keyword evidence="2" id="KW-0732">Signal</keyword>
<sequence length="388" mass="41522">MKTSYSAILLVLLVAAATKDTLAITRPTTSTALTVQSSQRSSQGLSVDEEGNLYSTYSPSQVLRSQPFLSTATATTTTTHRRTIPASSSSSSASKTRRRKTSSSATACALRRSRGGYTNKNFIGDLCVDNEGNLYSSSSSSSIKVAALSKLRGGSLCVDNEGNLYSSSPTTATTSTSSITSSRRSLLPSAFPTSKDSPNPSLTATAASSTISQPGFLLRGGGGQNNQIGDLCVDEEGNLFSSSAASTLSATLSSLRGGNLCVDNEGNFYSPPAPTAHASLQAEASSKLIASSGTDHLYQKILLVRHHSHNQKNREDEKDKNKKEKTTQRRAFVSNSRRQTHQAQAPAHRRGDSKQQQGRSSQSRSNKRDRRRNSRFEDEDAPHALMET</sequence>
<keyword evidence="4" id="KW-1185">Reference proteome</keyword>